<dbReference type="Proteomes" id="UP000265520">
    <property type="component" value="Unassembled WGS sequence"/>
</dbReference>
<keyword evidence="3" id="KW-1185">Reference proteome</keyword>
<accession>A0A392VEA4</accession>
<protein>
    <submittedName>
        <fullName evidence="2">Uncharacterized protein</fullName>
    </submittedName>
</protein>
<dbReference type="EMBL" id="LXQA011108539">
    <property type="protein sequence ID" value="MCI85155.1"/>
    <property type="molecule type" value="Genomic_DNA"/>
</dbReference>
<feature type="compositionally biased region" description="Pro residues" evidence="1">
    <location>
        <begin position="17"/>
        <end position="37"/>
    </location>
</feature>
<organism evidence="2 3">
    <name type="scientific">Trifolium medium</name>
    <dbReference type="NCBI Taxonomy" id="97028"/>
    <lineage>
        <taxon>Eukaryota</taxon>
        <taxon>Viridiplantae</taxon>
        <taxon>Streptophyta</taxon>
        <taxon>Embryophyta</taxon>
        <taxon>Tracheophyta</taxon>
        <taxon>Spermatophyta</taxon>
        <taxon>Magnoliopsida</taxon>
        <taxon>eudicotyledons</taxon>
        <taxon>Gunneridae</taxon>
        <taxon>Pentapetalae</taxon>
        <taxon>rosids</taxon>
        <taxon>fabids</taxon>
        <taxon>Fabales</taxon>
        <taxon>Fabaceae</taxon>
        <taxon>Papilionoideae</taxon>
        <taxon>50 kb inversion clade</taxon>
        <taxon>NPAAA clade</taxon>
        <taxon>Hologalegina</taxon>
        <taxon>IRL clade</taxon>
        <taxon>Trifolieae</taxon>
        <taxon>Trifolium</taxon>
    </lineage>
</organism>
<comment type="caution">
    <text evidence="2">The sequence shown here is derived from an EMBL/GenBank/DDBJ whole genome shotgun (WGS) entry which is preliminary data.</text>
</comment>
<evidence type="ECO:0000313" key="2">
    <source>
        <dbReference type="EMBL" id="MCI85155.1"/>
    </source>
</evidence>
<name>A0A392VEA4_9FABA</name>
<feature type="non-terminal residue" evidence="2">
    <location>
        <position position="1"/>
    </location>
</feature>
<evidence type="ECO:0000256" key="1">
    <source>
        <dbReference type="SAM" id="MobiDB-lite"/>
    </source>
</evidence>
<sequence>NRRRTLRIRPTTDPPSITRPPPSPLPQPPPRIQPPAAAPDRDSSQSLFSLG</sequence>
<dbReference type="AlphaFoldDB" id="A0A392VEA4"/>
<evidence type="ECO:0000313" key="3">
    <source>
        <dbReference type="Proteomes" id="UP000265520"/>
    </source>
</evidence>
<proteinExistence type="predicted"/>
<feature type="region of interest" description="Disordered" evidence="1">
    <location>
        <begin position="1"/>
        <end position="51"/>
    </location>
</feature>
<reference evidence="2 3" key="1">
    <citation type="journal article" date="2018" name="Front. Plant Sci.">
        <title>Red Clover (Trifolium pratense) and Zigzag Clover (T. medium) - A Picture of Genomic Similarities and Differences.</title>
        <authorList>
            <person name="Dluhosova J."/>
            <person name="Istvanek J."/>
            <person name="Nedelnik J."/>
            <person name="Repkova J."/>
        </authorList>
    </citation>
    <scope>NUCLEOTIDE SEQUENCE [LARGE SCALE GENOMIC DNA]</scope>
    <source>
        <strain evidence="3">cv. 10/8</strain>
        <tissue evidence="2">Leaf</tissue>
    </source>
</reference>